<dbReference type="InterPro" id="IPR000873">
    <property type="entry name" value="AMP-dep_synth/lig_dom"/>
</dbReference>
<keyword evidence="4" id="KW-0597">Phosphoprotein</keyword>
<dbReference type="InterPro" id="IPR042099">
    <property type="entry name" value="ANL_N_sf"/>
</dbReference>
<feature type="domain" description="AMP-dependent ligase C-terminal" evidence="8">
    <location>
        <begin position="334"/>
        <end position="430"/>
    </location>
</feature>
<sequence length="433" mass="48530">MEYWQPEVETLERGALRELQLKRLKKTVNSVYDNVPFYNKKFKELNIRPEDIKTLDDIKKLPFTKKNDLRENYPFGLFAVPMSKVNRIHASSGTSGKSTVVGYTKNDLDVWANLMARCFFMAGVRPGDIFQNAANYGLFTGGLGIHAGAEKLGCTVVPSGTGSTEKQIEMIRDFGVTVLHCTPSYALYIAETAKKLGYEPGSLPLRIGLFGAEPWSINTRKELERSFWIRAYDSYGLSEMMGPGVAFECTEQNGLHIWEDAFIVEILDKNDEPCAPGEKGELVLTTLCKEALPIIRYRTGDITTIDDEKCSCGRTSVKISKFFGRADDMLIVRGLNVFPSQIEHVLMEMPEVGEHFQVVLERVNHLDEMTVKVEMSDRAFSGELGDLKKVTNAVAGKLKSSLNLRTKVVLVEKGSLQRFEGKSKKVIDLRTSI</sequence>
<evidence type="ECO:0000256" key="6">
    <source>
        <dbReference type="ARBA" id="ARBA00022741"/>
    </source>
</evidence>
<comment type="subunit">
    <text evidence="2">Monomer.</text>
</comment>
<feature type="domain" description="AMP-dependent synthetase/ligase" evidence="7">
    <location>
        <begin position="91"/>
        <end position="284"/>
    </location>
</feature>
<evidence type="ECO:0000256" key="2">
    <source>
        <dbReference type="ARBA" id="ARBA00011245"/>
    </source>
</evidence>
<proteinExistence type="predicted"/>
<organism evidence="9 10">
    <name type="scientific">Methanooceanicella nereidis</name>
    <dbReference type="NCBI Taxonomy" id="2052831"/>
    <lineage>
        <taxon>Archaea</taxon>
        <taxon>Methanobacteriati</taxon>
        <taxon>Methanobacteriota</taxon>
        <taxon>Stenosarchaea group</taxon>
        <taxon>Methanomicrobia</taxon>
        <taxon>Methanocellales</taxon>
        <taxon>Methanocellaceae</taxon>
        <taxon>Methanooceanicella</taxon>
    </lineage>
</organism>
<keyword evidence="6" id="KW-0547">Nucleotide-binding</keyword>
<dbReference type="SUPFAM" id="SSF56801">
    <property type="entry name" value="Acetyl-CoA synthetase-like"/>
    <property type="match status" value="1"/>
</dbReference>
<dbReference type="GO" id="GO:0010124">
    <property type="term" value="P:phenylacetate catabolic process"/>
    <property type="evidence" value="ECO:0007669"/>
    <property type="project" value="InterPro"/>
</dbReference>
<dbReference type="InterPro" id="IPR051414">
    <property type="entry name" value="Adenylate-forming_Reductase"/>
</dbReference>
<name>A0AAP2W818_9EURY</name>
<dbReference type="CDD" id="cd05913">
    <property type="entry name" value="PaaK"/>
    <property type="match status" value="1"/>
</dbReference>
<dbReference type="PANTHER" id="PTHR43439:SF2">
    <property type="entry name" value="ENZYME, PUTATIVE (JCVI)-RELATED"/>
    <property type="match status" value="1"/>
</dbReference>
<dbReference type="PIRSF" id="PIRSF006444">
    <property type="entry name" value="PaaK"/>
    <property type="match status" value="1"/>
</dbReference>
<evidence type="ECO:0000313" key="10">
    <source>
        <dbReference type="Proteomes" id="UP001320159"/>
    </source>
</evidence>
<dbReference type="Gene3D" id="3.30.300.30">
    <property type="match status" value="1"/>
</dbReference>
<keyword evidence="5 9" id="KW-0436">Ligase</keyword>
<evidence type="ECO:0000259" key="7">
    <source>
        <dbReference type="Pfam" id="PF00501"/>
    </source>
</evidence>
<dbReference type="InterPro" id="IPR011880">
    <property type="entry name" value="PA_CoA_ligase"/>
</dbReference>
<accession>A0AAP2W818</accession>
<dbReference type="Proteomes" id="UP001320159">
    <property type="component" value="Unassembled WGS sequence"/>
</dbReference>
<gene>
    <name evidence="9" type="ORF">CUJ83_11545</name>
</gene>
<comment type="caution">
    <text evidence="9">The sequence shown here is derived from an EMBL/GenBank/DDBJ whole genome shotgun (WGS) entry which is preliminary data.</text>
</comment>
<evidence type="ECO:0000256" key="3">
    <source>
        <dbReference type="ARBA" id="ARBA00022450"/>
    </source>
</evidence>
<dbReference type="AlphaFoldDB" id="A0AAP2W818"/>
<dbReference type="InterPro" id="IPR028154">
    <property type="entry name" value="AMP-dep_Lig_C"/>
</dbReference>
<dbReference type="GO" id="GO:0000166">
    <property type="term" value="F:nucleotide binding"/>
    <property type="evidence" value="ECO:0007669"/>
    <property type="project" value="UniProtKB-KW"/>
</dbReference>
<reference evidence="9 10" key="1">
    <citation type="submission" date="2017-11" db="EMBL/GenBank/DDBJ databases">
        <title>Isolation and Characterization of Family Methanocellaceae Species from Potential Methane Hydrate Area Offshore Southwestern Taiwan.</title>
        <authorList>
            <person name="Zhang W.-L."/>
            <person name="Chen W.-C."/>
            <person name="Lai M.-C."/>
            <person name="Chen S.-C."/>
        </authorList>
    </citation>
    <scope>NUCLEOTIDE SEQUENCE [LARGE SCALE GENOMIC DNA]</scope>
    <source>
        <strain evidence="9 10">CWC-04</strain>
    </source>
</reference>
<dbReference type="Pfam" id="PF00501">
    <property type="entry name" value="AMP-binding"/>
    <property type="match status" value="1"/>
</dbReference>
<dbReference type="GO" id="GO:0047475">
    <property type="term" value="F:phenylacetate-CoA ligase activity"/>
    <property type="evidence" value="ECO:0007669"/>
    <property type="project" value="InterPro"/>
</dbReference>
<evidence type="ECO:0000256" key="5">
    <source>
        <dbReference type="ARBA" id="ARBA00022598"/>
    </source>
</evidence>
<evidence type="ECO:0000256" key="1">
    <source>
        <dbReference type="ARBA" id="ARBA00005211"/>
    </source>
</evidence>
<evidence type="ECO:0000256" key="4">
    <source>
        <dbReference type="ARBA" id="ARBA00022553"/>
    </source>
</evidence>
<keyword evidence="10" id="KW-1185">Reference proteome</keyword>
<dbReference type="RefSeq" id="WP_230742488.1">
    <property type="nucleotide sequence ID" value="NZ_PGCK01000010.1"/>
</dbReference>
<dbReference type="Pfam" id="PF14535">
    <property type="entry name" value="AMP-binding_C_2"/>
    <property type="match status" value="1"/>
</dbReference>
<protein>
    <submittedName>
        <fullName evidence="9">Phenylacetate--CoA ligase</fullName>
    </submittedName>
</protein>
<dbReference type="InterPro" id="IPR045851">
    <property type="entry name" value="AMP-bd_C_sf"/>
</dbReference>
<comment type="pathway">
    <text evidence="1">Aromatic compound metabolism.</text>
</comment>
<dbReference type="Gene3D" id="3.40.50.12780">
    <property type="entry name" value="N-terminal domain of ligase-like"/>
    <property type="match status" value="1"/>
</dbReference>
<evidence type="ECO:0000313" key="9">
    <source>
        <dbReference type="EMBL" id="MCD1295631.1"/>
    </source>
</evidence>
<dbReference type="EMBL" id="PGCK01000010">
    <property type="protein sequence ID" value="MCD1295631.1"/>
    <property type="molecule type" value="Genomic_DNA"/>
</dbReference>
<dbReference type="PANTHER" id="PTHR43439">
    <property type="entry name" value="PHENYLACETATE-COENZYME A LIGASE"/>
    <property type="match status" value="1"/>
</dbReference>
<dbReference type="FunFam" id="3.40.50.12780:FF:000016">
    <property type="entry name" value="Phenylacetate-coenzyme A ligase"/>
    <property type="match status" value="1"/>
</dbReference>
<evidence type="ECO:0000259" key="8">
    <source>
        <dbReference type="Pfam" id="PF14535"/>
    </source>
</evidence>
<keyword evidence="3" id="KW-0596">Phosphopantetheine</keyword>